<name>A0ABU2JR79_9ACTN</name>
<dbReference type="InterPro" id="IPR027381">
    <property type="entry name" value="LytR/CpsA/Psr_C"/>
</dbReference>
<organism evidence="3 4">
    <name type="scientific">Streptomyces chisholmiae</name>
    <dbReference type="NCBI Taxonomy" id="3075540"/>
    <lineage>
        <taxon>Bacteria</taxon>
        <taxon>Bacillati</taxon>
        <taxon>Actinomycetota</taxon>
        <taxon>Actinomycetes</taxon>
        <taxon>Kitasatosporales</taxon>
        <taxon>Streptomycetaceae</taxon>
        <taxon>Streptomyces</taxon>
    </lineage>
</organism>
<dbReference type="Proteomes" id="UP001183410">
    <property type="component" value="Unassembled WGS sequence"/>
</dbReference>
<gene>
    <name evidence="3" type="ORF">RM844_13330</name>
</gene>
<dbReference type="Gene3D" id="3.30.70.2390">
    <property type="match status" value="1"/>
</dbReference>
<feature type="domain" description="LytR/CpsA/Psr regulator C-terminal" evidence="2">
    <location>
        <begin position="67"/>
        <end position="151"/>
    </location>
</feature>
<reference evidence="4" key="1">
    <citation type="submission" date="2023-07" db="EMBL/GenBank/DDBJ databases">
        <title>30 novel species of actinomycetes from the DSMZ collection.</title>
        <authorList>
            <person name="Nouioui I."/>
        </authorList>
    </citation>
    <scope>NUCLEOTIDE SEQUENCE [LARGE SCALE GENOMIC DNA]</scope>
    <source>
        <strain evidence="4">DSM 44915</strain>
    </source>
</reference>
<evidence type="ECO:0000256" key="1">
    <source>
        <dbReference type="SAM" id="MobiDB-lite"/>
    </source>
</evidence>
<evidence type="ECO:0000313" key="3">
    <source>
        <dbReference type="EMBL" id="MDT0267268.1"/>
    </source>
</evidence>
<feature type="region of interest" description="Disordered" evidence="1">
    <location>
        <begin position="1"/>
        <end position="61"/>
    </location>
</feature>
<sequence length="166" mass="16991">MPGTHISAGYHGVADGMPWDTQGQRPRGSAVLGPRAAPRRPQPRRDGDAVEQRVQASVEASDVAPGEVRVHLRNGTGDPELALRAATALRALGFDVVSSDDAPGPASATVIGAPVARAGQARALAARVPNAVIHLAPGTTDALTLTLGPDYTGVRAPLPGVPRQRG</sequence>
<accession>A0ABU2JR79</accession>
<dbReference type="EMBL" id="JAVREO010000007">
    <property type="protein sequence ID" value="MDT0267268.1"/>
    <property type="molecule type" value="Genomic_DNA"/>
</dbReference>
<evidence type="ECO:0000313" key="4">
    <source>
        <dbReference type="Proteomes" id="UP001183410"/>
    </source>
</evidence>
<protein>
    <submittedName>
        <fullName evidence="3">LytR C-terminal domain-containing protein</fullName>
    </submittedName>
</protein>
<dbReference type="Pfam" id="PF13399">
    <property type="entry name" value="LytR_C"/>
    <property type="match status" value="1"/>
</dbReference>
<evidence type="ECO:0000259" key="2">
    <source>
        <dbReference type="Pfam" id="PF13399"/>
    </source>
</evidence>
<comment type="caution">
    <text evidence="3">The sequence shown here is derived from an EMBL/GenBank/DDBJ whole genome shotgun (WGS) entry which is preliminary data.</text>
</comment>
<proteinExistence type="predicted"/>
<keyword evidence="4" id="KW-1185">Reference proteome</keyword>